<comment type="caution">
    <text evidence="5">The sequence shown here is derived from an EMBL/GenBank/DDBJ whole genome shotgun (WGS) entry which is preliminary data.</text>
</comment>
<evidence type="ECO:0000313" key="6">
    <source>
        <dbReference type="Proteomes" id="UP000256429"/>
    </source>
</evidence>
<dbReference type="RefSeq" id="WP_115879874.1">
    <property type="nucleotide sequence ID" value="NZ_QTTQ01000010.1"/>
</dbReference>
<dbReference type="CDD" id="cd03214">
    <property type="entry name" value="ABC_Iron-Siderophores_B12_Hemin"/>
    <property type="match status" value="1"/>
</dbReference>
<dbReference type="OrthoDB" id="9787851at2"/>
<dbReference type="InterPro" id="IPR003593">
    <property type="entry name" value="AAA+_ATPase"/>
</dbReference>
<dbReference type="Pfam" id="PF00005">
    <property type="entry name" value="ABC_tran"/>
    <property type="match status" value="1"/>
</dbReference>
<dbReference type="SMART" id="SM00382">
    <property type="entry name" value="AAA"/>
    <property type="match status" value="1"/>
</dbReference>
<dbReference type="Proteomes" id="UP000256429">
    <property type="component" value="Unassembled WGS sequence"/>
</dbReference>
<feature type="domain" description="ABC transporter" evidence="4">
    <location>
        <begin position="9"/>
        <end position="249"/>
    </location>
</feature>
<organism evidence="5 6">
    <name type="scientific">Lutibacter oceani</name>
    <dbReference type="NCBI Taxonomy" id="1853311"/>
    <lineage>
        <taxon>Bacteria</taxon>
        <taxon>Pseudomonadati</taxon>
        <taxon>Bacteroidota</taxon>
        <taxon>Flavobacteriia</taxon>
        <taxon>Flavobacteriales</taxon>
        <taxon>Flavobacteriaceae</taxon>
        <taxon>Lutibacter</taxon>
    </lineage>
</organism>
<proteinExistence type="predicted"/>
<accession>A0A3D9RWA8</accession>
<keyword evidence="2" id="KW-0547">Nucleotide-binding</keyword>
<evidence type="ECO:0000313" key="5">
    <source>
        <dbReference type="EMBL" id="REE82051.1"/>
    </source>
</evidence>
<evidence type="ECO:0000256" key="2">
    <source>
        <dbReference type="ARBA" id="ARBA00022741"/>
    </source>
</evidence>
<dbReference type="AlphaFoldDB" id="A0A3D9RWA8"/>
<dbReference type="InterPro" id="IPR027417">
    <property type="entry name" value="P-loop_NTPase"/>
</dbReference>
<keyword evidence="1" id="KW-0813">Transport</keyword>
<protein>
    <submittedName>
        <fullName evidence="5">Iron complex transport system ATP-binding protein</fullName>
    </submittedName>
</protein>
<dbReference type="SUPFAM" id="SSF52540">
    <property type="entry name" value="P-loop containing nucleoside triphosphate hydrolases"/>
    <property type="match status" value="1"/>
</dbReference>
<name>A0A3D9RWA8_9FLAO</name>
<sequence length="267" mass="29706">MKQTSKHIIKVSNLSIGYTSKKNVSTIASNLNINLSSGNMVCLLGKNGIGKSTLLRTLTKVQPALSGEIFINNIKLEVLANNELAKIVSLVLTERLPDSSLTVFELVALGRQPFTNWIGYLTNEDMEIIQSAFEKTNTKHLMNSKCYELSDGQLQKVLIARALAQNTPIIVLDEPTAHLDLHHTINTFSLLKNLASEFNKTIIISTHEANLAMQLADELWLMSPSKFISGKTDDLIAENELNQLFDSKLISFNKTLKQFTITDSKLF</sequence>
<gene>
    <name evidence="5" type="ORF">BX611_1594</name>
</gene>
<dbReference type="FunFam" id="3.40.50.300:FF:000134">
    <property type="entry name" value="Iron-enterobactin ABC transporter ATP-binding protein"/>
    <property type="match status" value="1"/>
</dbReference>
<evidence type="ECO:0000256" key="1">
    <source>
        <dbReference type="ARBA" id="ARBA00022448"/>
    </source>
</evidence>
<evidence type="ECO:0000256" key="3">
    <source>
        <dbReference type="ARBA" id="ARBA00022840"/>
    </source>
</evidence>
<dbReference type="PANTHER" id="PTHR42734:SF21">
    <property type="entry name" value="IRON ABC TRANSPORTER, ATP-BINDING PROTEIN"/>
    <property type="match status" value="1"/>
</dbReference>
<dbReference type="InterPro" id="IPR003439">
    <property type="entry name" value="ABC_transporter-like_ATP-bd"/>
</dbReference>
<dbReference type="GO" id="GO:0005524">
    <property type="term" value="F:ATP binding"/>
    <property type="evidence" value="ECO:0007669"/>
    <property type="project" value="UniProtKB-KW"/>
</dbReference>
<dbReference type="GO" id="GO:0016887">
    <property type="term" value="F:ATP hydrolysis activity"/>
    <property type="evidence" value="ECO:0007669"/>
    <property type="project" value="InterPro"/>
</dbReference>
<reference evidence="5 6" key="1">
    <citation type="submission" date="2018-08" db="EMBL/GenBank/DDBJ databases">
        <title>Genomic Encyclopedia of Type Strains, Phase III (KMG-III): the genomes of soil and plant-associated and newly described type strains.</title>
        <authorList>
            <person name="Whitman W."/>
        </authorList>
    </citation>
    <scope>NUCLEOTIDE SEQUENCE [LARGE SCALE GENOMIC DNA]</scope>
    <source>
        <strain evidence="5 6">325-5</strain>
    </source>
</reference>
<dbReference type="PROSITE" id="PS50893">
    <property type="entry name" value="ABC_TRANSPORTER_2"/>
    <property type="match status" value="1"/>
</dbReference>
<dbReference type="PANTHER" id="PTHR42734">
    <property type="entry name" value="METAL TRANSPORT SYSTEM ATP-BINDING PROTEIN TM_0124-RELATED"/>
    <property type="match status" value="1"/>
</dbReference>
<evidence type="ECO:0000259" key="4">
    <source>
        <dbReference type="PROSITE" id="PS50893"/>
    </source>
</evidence>
<keyword evidence="3 5" id="KW-0067">ATP-binding</keyword>
<dbReference type="Gene3D" id="3.40.50.300">
    <property type="entry name" value="P-loop containing nucleotide triphosphate hydrolases"/>
    <property type="match status" value="1"/>
</dbReference>
<keyword evidence="6" id="KW-1185">Reference proteome</keyword>
<dbReference type="InterPro" id="IPR050153">
    <property type="entry name" value="Metal_Ion_Import_ABC"/>
</dbReference>
<dbReference type="EMBL" id="QTTQ01000010">
    <property type="protein sequence ID" value="REE82051.1"/>
    <property type="molecule type" value="Genomic_DNA"/>
</dbReference>